<sequence length="154" mass="17655">MDEASWIQIAYPSTEPDWPAVAEGTLLQLVREHEEPNCAEFALSELWRRNHPALEELCMLLLHSPHADQWLKASAISKLLLSKPMTGFDVALEMLDTCAAVQLEEIIEAANYEYQGDLRDALLLHPLIPRLKKRLQEPEMKNLPFVDLFFENFA</sequence>
<dbReference type="Proteomes" id="UP000646911">
    <property type="component" value="Unassembled WGS sequence"/>
</dbReference>
<evidence type="ECO:0000313" key="1">
    <source>
        <dbReference type="EMBL" id="MBC3907956.1"/>
    </source>
</evidence>
<evidence type="ECO:0000313" key="2">
    <source>
        <dbReference type="Proteomes" id="UP000646911"/>
    </source>
</evidence>
<protein>
    <submittedName>
        <fullName evidence="1">Uncharacterized protein</fullName>
    </submittedName>
</protein>
<dbReference type="RefSeq" id="WP_186953511.1">
    <property type="nucleotide sequence ID" value="NZ_JACOFX010000004.1"/>
</dbReference>
<name>A0ABR6Z861_9BURK</name>
<proteinExistence type="predicted"/>
<dbReference type="EMBL" id="JACOFX010000004">
    <property type="protein sequence ID" value="MBC3907956.1"/>
    <property type="molecule type" value="Genomic_DNA"/>
</dbReference>
<reference evidence="1 2" key="1">
    <citation type="submission" date="2020-08" db="EMBL/GenBank/DDBJ databases">
        <title>Novel species isolated from subtropical streams in China.</title>
        <authorList>
            <person name="Lu H."/>
        </authorList>
    </citation>
    <scope>NUCLEOTIDE SEQUENCE [LARGE SCALE GENOMIC DNA]</scope>
    <source>
        <strain evidence="1 2">NL8W</strain>
    </source>
</reference>
<keyword evidence="2" id="KW-1185">Reference proteome</keyword>
<organism evidence="1 2">
    <name type="scientific">Undibacterium umbellatum</name>
    <dbReference type="NCBI Taxonomy" id="2762300"/>
    <lineage>
        <taxon>Bacteria</taxon>
        <taxon>Pseudomonadati</taxon>
        <taxon>Pseudomonadota</taxon>
        <taxon>Betaproteobacteria</taxon>
        <taxon>Burkholderiales</taxon>
        <taxon>Oxalobacteraceae</taxon>
        <taxon>Undibacterium</taxon>
    </lineage>
</organism>
<comment type="caution">
    <text evidence="1">The sequence shown here is derived from an EMBL/GenBank/DDBJ whole genome shotgun (WGS) entry which is preliminary data.</text>
</comment>
<accession>A0ABR6Z861</accession>
<gene>
    <name evidence="1" type="ORF">H8L47_10285</name>
</gene>